<accession>A0A3S0XNA2</accession>
<keyword evidence="2" id="KW-0472">Membrane</keyword>
<keyword evidence="1" id="KW-0808">Transferase</keyword>
<dbReference type="SUPFAM" id="SSF51161">
    <property type="entry name" value="Trimeric LpxA-like enzymes"/>
    <property type="match status" value="1"/>
</dbReference>
<dbReference type="EC" id="2.3.1.-" evidence="1"/>
<comment type="similarity">
    <text evidence="1">Belongs to the transferase hexapeptide repeat family.</text>
</comment>
<dbReference type="InterPro" id="IPR001451">
    <property type="entry name" value="Hexapep"/>
</dbReference>
<dbReference type="AlphaFoldDB" id="A0A3S0XNA2"/>
<dbReference type="Gene3D" id="2.160.10.10">
    <property type="entry name" value="Hexapeptide repeat proteins"/>
    <property type="match status" value="1"/>
</dbReference>
<sequence>MAFISFLFICFLPSIFSVAALFFSLYVFPLLVYKIHEKFYPLQEGISYLLGKNYSPWWGTHQIQIIYITFPALEAGLRLIPGAFSFWLRLWGAKVGKNVYWTPHLEIADRSLLEIGDNVVFGHRIGIYSHVIKPKKQDLMLYVKKVKIGSNVFLGAGSYIGPGVQIVDENFVAAGSYLYPNQVVKNISNTVTGLGE</sequence>
<dbReference type="InterPro" id="IPR011004">
    <property type="entry name" value="Trimer_LpxA-like_sf"/>
</dbReference>
<proteinExistence type="inferred from homology"/>
<keyword evidence="1" id="KW-0012">Acyltransferase</keyword>
<reference evidence="3 4" key="1">
    <citation type="journal article" date="2019" name="Genome Biol. Evol.">
        <title>Day and night: Metabolic profiles and evolutionary relationships of six axenic non-marine cyanobacteria.</title>
        <authorList>
            <person name="Will S.E."/>
            <person name="Henke P."/>
            <person name="Boedeker C."/>
            <person name="Huang S."/>
            <person name="Brinkmann H."/>
            <person name="Rohde M."/>
            <person name="Jarek M."/>
            <person name="Friedl T."/>
            <person name="Seufert S."/>
            <person name="Schumacher M."/>
            <person name="Overmann J."/>
            <person name="Neumann-Schaal M."/>
            <person name="Petersen J."/>
        </authorList>
    </citation>
    <scope>NUCLEOTIDE SEQUENCE [LARGE SCALE GENOMIC DNA]</scope>
    <source>
        <strain evidence="3 4">PCC 6912</strain>
    </source>
</reference>
<keyword evidence="2" id="KW-1133">Transmembrane helix</keyword>
<feature type="transmembrane region" description="Helical" evidence="2">
    <location>
        <begin position="6"/>
        <end position="33"/>
    </location>
</feature>
<dbReference type="GO" id="GO:0008870">
    <property type="term" value="F:galactoside O-acetyltransferase activity"/>
    <property type="evidence" value="ECO:0007669"/>
    <property type="project" value="TreeGrafter"/>
</dbReference>
<dbReference type="GO" id="GO:0031470">
    <property type="term" value="C:carboxysome"/>
    <property type="evidence" value="ECO:0007669"/>
    <property type="project" value="UniProtKB-ARBA"/>
</dbReference>
<gene>
    <name evidence="3" type="ORF">PCC6912_54680</name>
</gene>
<evidence type="ECO:0000313" key="4">
    <source>
        <dbReference type="Proteomes" id="UP000268857"/>
    </source>
</evidence>
<dbReference type="Pfam" id="PF14602">
    <property type="entry name" value="Hexapep_2"/>
    <property type="match status" value="1"/>
</dbReference>
<evidence type="ECO:0000256" key="1">
    <source>
        <dbReference type="RuleBase" id="RU367021"/>
    </source>
</evidence>
<dbReference type="EMBL" id="RSCJ01000032">
    <property type="protein sequence ID" value="RUR73927.1"/>
    <property type="molecule type" value="Genomic_DNA"/>
</dbReference>
<organism evidence="3 4">
    <name type="scientific">Chlorogloeopsis fritschii PCC 6912</name>
    <dbReference type="NCBI Taxonomy" id="211165"/>
    <lineage>
        <taxon>Bacteria</taxon>
        <taxon>Bacillati</taxon>
        <taxon>Cyanobacteriota</taxon>
        <taxon>Cyanophyceae</taxon>
        <taxon>Nostocales</taxon>
        <taxon>Chlorogloeopsidaceae</taxon>
        <taxon>Chlorogloeopsis</taxon>
    </lineage>
</organism>
<dbReference type="STRING" id="211165.GCA_000317285_06194"/>
<dbReference type="GO" id="GO:0043886">
    <property type="term" value="F:structural constituent of carboxysome shell"/>
    <property type="evidence" value="ECO:0007669"/>
    <property type="project" value="UniProtKB-ARBA"/>
</dbReference>
<keyword evidence="2" id="KW-0812">Transmembrane</keyword>
<dbReference type="PANTHER" id="PTHR43017">
    <property type="entry name" value="GALACTOSIDE O-ACETYLTRANSFERASE"/>
    <property type="match status" value="1"/>
</dbReference>
<name>A0A3S0XNA2_CHLFR</name>
<evidence type="ECO:0000256" key="2">
    <source>
        <dbReference type="SAM" id="Phobius"/>
    </source>
</evidence>
<comment type="caution">
    <text evidence="3">The sequence shown here is derived from an EMBL/GenBank/DDBJ whole genome shotgun (WGS) entry which is preliminary data.</text>
</comment>
<dbReference type="PANTHER" id="PTHR43017:SF1">
    <property type="entry name" value="ACETYLTRANSFERASE YJL218W-RELATED"/>
    <property type="match status" value="1"/>
</dbReference>
<protein>
    <recommendedName>
        <fullName evidence="1">Acetyltransferase</fullName>
        <ecNumber evidence="1">2.3.1.-</ecNumber>
    </recommendedName>
</protein>
<dbReference type="InterPro" id="IPR039369">
    <property type="entry name" value="LacA-like"/>
</dbReference>
<evidence type="ECO:0000313" key="3">
    <source>
        <dbReference type="EMBL" id="RUR73927.1"/>
    </source>
</evidence>
<keyword evidence="4" id="KW-1185">Reference proteome</keyword>
<dbReference type="Proteomes" id="UP000268857">
    <property type="component" value="Unassembled WGS sequence"/>
</dbReference>